<dbReference type="SUPFAM" id="SSF55486">
    <property type="entry name" value="Metalloproteases ('zincins'), catalytic domain"/>
    <property type="match status" value="1"/>
</dbReference>
<evidence type="ECO:0000313" key="8">
    <source>
        <dbReference type="EMBL" id="KKU06597.1"/>
    </source>
</evidence>
<dbReference type="GO" id="GO:0046872">
    <property type="term" value="F:metal ion binding"/>
    <property type="evidence" value="ECO:0007669"/>
    <property type="project" value="UniProtKB-KW"/>
</dbReference>
<comment type="similarity">
    <text evidence="2">Belongs to the endoribonuclease YbeY family.</text>
</comment>
<evidence type="ECO:0000256" key="4">
    <source>
        <dbReference type="ARBA" id="ARBA00022723"/>
    </source>
</evidence>
<accession>A0A0G1MEW3</accession>
<dbReference type="Pfam" id="PF02130">
    <property type="entry name" value="YbeY"/>
    <property type="match status" value="1"/>
</dbReference>
<keyword evidence="6" id="KW-0378">Hydrolase</keyword>
<dbReference type="GO" id="GO:0004222">
    <property type="term" value="F:metalloendopeptidase activity"/>
    <property type="evidence" value="ECO:0007669"/>
    <property type="project" value="InterPro"/>
</dbReference>
<evidence type="ECO:0000313" key="9">
    <source>
        <dbReference type="Proteomes" id="UP000033999"/>
    </source>
</evidence>
<proteinExistence type="inferred from homology"/>
<comment type="cofactor">
    <cofactor evidence="1">
        <name>Zn(2+)</name>
        <dbReference type="ChEBI" id="CHEBI:29105"/>
    </cofactor>
</comment>
<evidence type="ECO:0000256" key="1">
    <source>
        <dbReference type="ARBA" id="ARBA00001947"/>
    </source>
</evidence>
<protein>
    <submittedName>
        <fullName evidence="8">Putative rRNA maturation factor</fullName>
    </submittedName>
</protein>
<name>A0A0G1MEW3_9BACT</name>
<gene>
    <name evidence="8" type="ORF">UX10_C0028G0025</name>
</gene>
<dbReference type="Proteomes" id="UP000033999">
    <property type="component" value="Unassembled WGS sequence"/>
</dbReference>
<organism evidence="8 9">
    <name type="scientific">Candidatus Magasanikbacteria bacterium GW2011_GWA2_45_39</name>
    <dbReference type="NCBI Taxonomy" id="1619041"/>
    <lineage>
        <taxon>Bacteria</taxon>
        <taxon>Candidatus Magasanikiibacteriota</taxon>
    </lineage>
</organism>
<sequence length="81" mass="9051">MRDLNRKFRQLDETGDVLSFPLENRPDPTAVSPDGLLRLGDIVVSWPQARDLAVKSNRLISAVVCDLVEHGVKHLLGEHHS</sequence>
<dbReference type="GO" id="GO:0004519">
    <property type="term" value="F:endonuclease activity"/>
    <property type="evidence" value="ECO:0007669"/>
    <property type="project" value="UniProtKB-KW"/>
</dbReference>
<dbReference type="Gene3D" id="3.40.390.30">
    <property type="entry name" value="Metalloproteases ('zincins'), catalytic domain"/>
    <property type="match status" value="1"/>
</dbReference>
<dbReference type="EMBL" id="LCKX01000028">
    <property type="protein sequence ID" value="KKU06597.1"/>
    <property type="molecule type" value="Genomic_DNA"/>
</dbReference>
<evidence type="ECO:0000256" key="6">
    <source>
        <dbReference type="ARBA" id="ARBA00022801"/>
    </source>
</evidence>
<dbReference type="InterPro" id="IPR023091">
    <property type="entry name" value="MetalPrtase_cat_dom_sf_prd"/>
</dbReference>
<keyword evidence="4" id="KW-0479">Metal-binding</keyword>
<evidence type="ECO:0000256" key="2">
    <source>
        <dbReference type="ARBA" id="ARBA00010875"/>
    </source>
</evidence>
<reference evidence="8 9" key="1">
    <citation type="journal article" date="2015" name="Nature">
        <title>rRNA introns, odd ribosomes, and small enigmatic genomes across a large radiation of phyla.</title>
        <authorList>
            <person name="Brown C.T."/>
            <person name="Hug L.A."/>
            <person name="Thomas B.C."/>
            <person name="Sharon I."/>
            <person name="Castelle C.J."/>
            <person name="Singh A."/>
            <person name="Wilkins M.J."/>
            <person name="Williams K.H."/>
            <person name="Banfield J.F."/>
        </authorList>
    </citation>
    <scope>NUCLEOTIDE SEQUENCE [LARGE SCALE GENOMIC DNA]</scope>
</reference>
<evidence type="ECO:0000256" key="3">
    <source>
        <dbReference type="ARBA" id="ARBA00022722"/>
    </source>
</evidence>
<keyword evidence="7" id="KW-0862">Zinc</keyword>
<keyword evidence="5" id="KW-0255">Endonuclease</keyword>
<dbReference type="AlphaFoldDB" id="A0A0G1MEW3"/>
<evidence type="ECO:0000256" key="5">
    <source>
        <dbReference type="ARBA" id="ARBA00022759"/>
    </source>
</evidence>
<evidence type="ECO:0000256" key="7">
    <source>
        <dbReference type="ARBA" id="ARBA00022833"/>
    </source>
</evidence>
<dbReference type="GO" id="GO:0006364">
    <property type="term" value="P:rRNA processing"/>
    <property type="evidence" value="ECO:0007669"/>
    <property type="project" value="InterPro"/>
</dbReference>
<dbReference type="InterPro" id="IPR002036">
    <property type="entry name" value="YbeY"/>
</dbReference>
<dbReference type="NCBIfam" id="TIGR00043">
    <property type="entry name" value="rRNA maturation RNase YbeY"/>
    <property type="match status" value="1"/>
</dbReference>
<comment type="caution">
    <text evidence="8">The sequence shown here is derived from an EMBL/GenBank/DDBJ whole genome shotgun (WGS) entry which is preliminary data.</text>
</comment>
<keyword evidence="3" id="KW-0540">Nuclease</keyword>